<reference evidence="1 2" key="2">
    <citation type="journal article" date="2019" name="G3 (Bethesda)">
        <title>Hybrid Assembly of the Genome of the Entomopathogenic Nematode Steinernema carpocapsae Identifies the X-Chromosome.</title>
        <authorList>
            <person name="Serra L."/>
            <person name="Macchietto M."/>
            <person name="Macias-Munoz A."/>
            <person name="McGill C.J."/>
            <person name="Rodriguez I.M."/>
            <person name="Rodriguez B."/>
            <person name="Murad R."/>
            <person name="Mortazavi A."/>
        </authorList>
    </citation>
    <scope>NUCLEOTIDE SEQUENCE [LARGE SCALE GENOMIC DNA]</scope>
    <source>
        <strain evidence="1 2">ALL</strain>
    </source>
</reference>
<sequence length="141" mass="15948">MAGAGKLDSRLEPLRRYFQEYYVGTPSYCGANAPTFSISQWCVHERLVSSLPRTKNSLEKFHNFTTRCPTTSAPKYLQVRGSPKGGSKVDLDLDDMQTNRIGKKLSTISKEVEDAKNVVSARYNSKEKLKYLRDTVSHLQL</sequence>
<evidence type="ECO:0000313" key="2">
    <source>
        <dbReference type="Proteomes" id="UP000298663"/>
    </source>
</evidence>
<organism evidence="1 2">
    <name type="scientific">Steinernema carpocapsae</name>
    <name type="common">Entomopathogenic nematode</name>
    <dbReference type="NCBI Taxonomy" id="34508"/>
    <lineage>
        <taxon>Eukaryota</taxon>
        <taxon>Metazoa</taxon>
        <taxon>Ecdysozoa</taxon>
        <taxon>Nematoda</taxon>
        <taxon>Chromadorea</taxon>
        <taxon>Rhabditida</taxon>
        <taxon>Tylenchina</taxon>
        <taxon>Panagrolaimomorpha</taxon>
        <taxon>Strongyloidoidea</taxon>
        <taxon>Steinernematidae</taxon>
        <taxon>Steinernema</taxon>
    </lineage>
</organism>
<keyword evidence="2" id="KW-1185">Reference proteome</keyword>
<evidence type="ECO:0000313" key="1">
    <source>
        <dbReference type="EMBL" id="TKR73664.1"/>
    </source>
</evidence>
<comment type="caution">
    <text evidence="1">The sequence shown here is derived from an EMBL/GenBank/DDBJ whole genome shotgun (WGS) entry which is preliminary data.</text>
</comment>
<dbReference type="AlphaFoldDB" id="A0A4U5MV92"/>
<dbReference type="Proteomes" id="UP000298663">
    <property type="component" value="Unassembled WGS sequence"/>
</dbReference>
<gene>
    <name evidence="1" type="ORF">L596_020949</name>
</gene>
<name>A0A4U5MV92_STECR</name>
<dbReference type="EMBL" id="AZBU02000006">
    <property type="protein sequence ID" value="TKR73664.1"/>
    <property type="molecule type" value="Genomic_DNA"/>
</dbReference>
<accession>A0A4U5MV92</accession>
<protein>
    <submittedName>
        <fullName evidence="1">Uncharacterized protein</fullName>
    </submittedName>
</protein>
<reference evidence="1 2" key="1">
    <citation type="journal article" date="2015" name="Genome Biol.">
        <title>Comparative genomics of Steinernema reveals deeply conserved gene regulatory networks.</title>
        <authorList>
            <person name="Dillman A.R."/>
            <person name="Macchietto M."/>
            <person name="Porter C.F."/>
            <person name="Rogers A."/>
            <person name="Williams B."/>
            <person name="Antoshechkin I."/>
            <person name="Lee M.M."/>
            <person name="Goodwin Z."/>
            <person name="Lu X."/>
            <person name="Lewis E.E."/>
            <person name="Goodrich-Blair H."/>
            <person name="Stock S.P."/>
            <person name="Adams B.J."/>
            <person name="Sternberg P.W."/>
            <person name="Mortazavi A."/>
        </authorList>
    </citation>
    <scope>NUCLEOTIDE SEQUENCE [LARGE SCALE GENOMIC DNA]</scope>
    <source>
        <strain evidence="1 2">ALL</strain>
    </source>
</reference>
<proteinExistence type="predicted"/>
<dbReference type="OrthoDB" id="7778943at2759"/>